<evidence type="ECO:0000259" key="10">
    <source>
        <dbReference type="Pfam" id="PF04138"/>
    </source>
</evidence>
<accession>A0A8J3H3W2</accession>
<proteinExistence type="inferred from homology"/>
<dbReference type="RefSeq" id="WP_189683098.1">
    <property type="nucleotide sequence ID" value="NZ_BNCJ01000046.1"/>
</dbReference>
<evidence type="ECO:0000256" key="2">
    <source>
        <dbReference type="ARBA" id="ARBA00006739"/>
    </source>
</evidence>
<dbReference type="CDD" id="cd06442">
    <property type="entry name" value="DPM1_like"/>
    <property type="match status" value="1"/>
</dbReference>
<sequence length="379" mass="42733">MCNPPRLAEVRIVAPISIIIPTYREAQNIPFVIERIRALREARDLDLELIFVDDQSNDGSVEAVAAAGLDWVRIIVRDGPRGLSLAVVEGFRAARNEVLVCMDGDLSHPPETIPDLILMLDNGHDLAIGSRYVRGGSTDDDWGFFRWLNSQMATLLARPLTRVSDPMSGFFAVRKSDFDQARDLNPIGYKIALEIIVKCDLENIGEVPIHFVDRARGESKLTFKEQLRYIQHVRRLYLYRFANAMYLLQFLVVGASGMVVNLATLSALQFIGMADWVALMGGIGVSVISNFLLNRRFTFSYARRRNPWTQFRGFLVASLVGILVNYVVAIQLSRLDWFQGPFGLQFAAMTGIACGLVFNFLGNRFAVFRRQHLRGDSRR</sequence>
<evidence type="ECO:0000256" key="3">
    <source>
        <dbReference type="ARBA" id="ARBA00022676"/>
    </source>
</evidence>
<evidence type="ECO:0000256" key="5">
    <source>
        <dbReference type="ARBA" id="ARBA00022692"/>
    </source>
</evidence>
<dbReference type="Proteomes" id="UP000626220">
    <property type="component" value="Unassembled WGS sequence"/>
</dbReference>
<dbReference type="EMBL" id="BNCJ01000046">
    <property type="protein sequence ID" value="GHF75489.1"/>
    <property type="molecule type" value="Genomic_DNA"/>
</dbReference>
<dbReference type="InterPro" id="IPR029044">
    <property type="entry name" value="Nucleotide-diphossugar_trans"/>
</dbReference>
<keyword evidence="7 8" id="KW-0472">Membrane</keyword>
<dbReference type="GO" id="GO:0000271">
    <property type="term" value="P:polysaccharide biosynthetic process"/>
    <property type="evidence" value="ECO:0007669"/>
    <property type="project" value="InterPro"/>
</dbReference>
<dbReference type="Pfam" id="PF04138">
    <property type="entry name" value="GtrA_DPMS_TM"/>
    <property type="match status" value="1"/>
</dbReference>
<evidence type="ECO:0000313" key="11">
    <source>
        <dbReference type="EMBL" id="GHF75489.1"/>
    </source>
</evidence>
<evidence type="ECO:0000256" key="6">
    <source>
        <dbReference type="ARBA" id="ARBA00022989"/>
    </source>
</evidence>
<keyword evidence="12" id="KW-1185">Reference proteome</keyword>
<feature type="transmembrane region" description="Helical" evidence="8">
    <location>
        <begin position="314"/>
        <end position="332"/>
    </location>
</feature>
<dbReference type="Gene3D" id="3.90.550.10">
    <property type="entry name" value="Spore Coat Polysaccharide Biosynthesis Protein SpsA, Chain A"/>
    <property type="match status" value="1"/>
</dbReference>
<evidence type="ECO:0000256" key="7">
    <source>
        <dbReference type="ARBA" id="ARBA00023136"/>
    </source>
</evidence>
<dbReference type="PANTHER" id="PTHR43398">
    <property type="entry name" value="DOLICHOL-PHOSPHATE MANNOSYLTRANSFERASE SUBUNIT 1"/>
    <property type="match status" value="1"/>
</dbReference>
<dbReference type="SUPFAM" id="SSF53448">
    <property type="entry name" value="Nucleotide-diphospho-sugar transferases"/>
    <property type="match status" value="1"/>
</dbReference>
<dbReference type="AlphaFoldDB" id="A0A8J3H3W2"/>
<feature type="domain" description="GtrA/DPMS transmembrane" evidence="10">
    <location>
        <begin position="249"/>
        <end position="368"/>
    </location>
</feature>
<dbReference type="PANTHER" id="PTHR43398:SF1">
    <property type="entry name" value="DOLICHOL-PHOSPHATE MANNOSYLTRANSFERASE SUBUNIT 1"/>
    <property type="match status" value="1"/>
</dbReference>
<dbReference type="GO" id="GO:0004582">
    <property type="term" value="F:dolichyl-phosphate beta-D-mannosyltransferase activity"/>
    <property type="evidence" value="ECO:0007669"/>
    <property type="project" value="InterPro"/>
</dbReference>
<keyword evidence="3" id="KW-0328">Glycosyltransferase</keyword>
<comment type="caution">
    <text evidence="11">The sequence shown here is derived from an EMBL/GenBank/DDBJ whole genome shotgun (WGS) entry which is preliminary data.</text>
</comment>
<keyword evidence="4" id="KW-0808">Transferase</keyword>
<dbReference type="GO" id="GO:0006488">
    <property type="term" value="P:dolichol-linked oligosaccharide biosynthetic process"/>
    <property type="evidence" value="ECO:0007669"/>
    <property type="project" value="TreeGrafter"/>
</dbReference>
<evidence type="ECO:0000259" key="9">
    <source>
        <dbReference type="Pfam" id="PF00535"/>
    </source>
</evidence>
<dbReference type="GO" id="GO:0006506">
    <property type="term" value="P:GPI anchor biosynthetic process"/>
    <property type="evidence" value="ECO:0007669"/>
    <property type="project" value="TreeGrafter"/>
</dbReference>
<evidence type="ECO:0000256" key="4">
    <source>
        <dbReference type="ARBA" id="ARBA00022679"/>
    </source>
</evidence>
<name>A0A8J3H3W2_9RHOB</name>
<feature type="transmembrane region" description="Helical" evidence="8">
    <location>
        <begin position="344"/>
        <end position="362"/>
    </location>
</feature>
<dbReference type="Pfam" id="PF00535">
    <property type="entry name" value="Glycos_transf_2"/>
    <property type="match status" value="1"/>
</dbReference>
<dbReference type="InterPro" id="IPR039528">
    <property type="entry name" value="DPM1-like"/>
</dbReference>
<feature type="transmembrane region" description="Helical" evidence="8">
    <location>
        <begin position="276"/>
        <end position="293"/>
    </location>
</feature>
<keyword evidence="6 8" id="KW-1133">Transmembrane helix</keyword>
<organism evidence="11 12">
    <name type="scientific">Seohaeicola zhoushanensis</name>
    <dbReference type="NCBI Taxonomy" id="1569283"/>
    <lineage>
        <taxon>Bacteria</taxon>
        <taxon>Pseudomonadati</taxon>
        <taxon>Pseudomonadota</taxon>
        <taxon>Alphaproteobacteria</taxon>
        <taxon>Rhodobacterales</taxon>
        <taxon>Roseobacteraceae</taxon>
        <taxon>Seohaeicola</taxon>
    </lineage>
</organism>
<evidence type="ECO:0000313" key="12">
    <source>
        <dbReference type="Proteomes" id="UP000626220"/>
    </source>
</evidence>
<comment type="subcellular location">
    <subcellularLocation>
        <location evidence="1">Membrane</location>
        <topology evidence="1">Multi-pass membrane protein</topology>
    </subcellularLocation>
</comment>
<feature type="domain" description="Glycosyltransferase 2-like" evidence="9">
    <location>
        <begin position="17"/>
        <end position="179"/>
    </location>
</feature>
<comment type="similarity">
    <text evidence="2">Belongs to the glycosyltransferase 2 family.</text>
</comment>
<dbReference type="InterPro" id="IPR001173">
    <property type="entry name" value="Glyco_trans_2-like"/>
</dbReference>
<reference evidence="11" key="2">
    <citation type="submission" date="2020-09" db="EMBL/GenBank/DDBJ databases">
        <authorList>
            <person name="Sun Q."/>
            <person name="Kim S."/>
        </authorList>
    </citation>
    <scope>NUCLEOTIDE SEQUENCE</scope>
    <source>
        <strain evidence="11">KCTC 42650</strain>
    </source>
</reference>
<reference evidence="11" key="1">
    <citation type="journal article" date="2014" name="Int. J. Syst. Evol. Microbiol.">
        <title>Complete genome sequence of Corynebacterium casei LMG S-19264T (=DSM 44701T), isolated from a smear-ripened cheese.</title>
        <authorList>
            <consortium name="US DOE Joint Genome Institute (JGI-PGF)"/>
            <person name="Walter F."/>
            <person name="Albersmeier A."/>
            <person name="Kalinowski J."/>
            <person name="Ruckert C."/>
        </authorList>
    </citation>
    <scope>NUCLEOTIDE SEQUENCE</scope>
    <source>
        <strain evidence="11">KCTC 42650</strain>
    </source>
</reference>
<feature type="transmembrane region" description="Helical" evidence="8">
    <location>
        <begin position="244"/>
        <end position="270"/>
    </location>
</feature>
<dbReference type="GO" id="GO:0035269">
    <property type="term" value="P:protein O-linked glycosylation via mannose"/>
    <property type="evidence" value="ECO:0007669"/>
    <property type="project" value="TreeGrafter"/>
</dbReference>
<keyword evidence="5 8" id="KW-0812">Transmembrane</keyword>
<gene>
    <name evidence="11" type="ORF">GCM10017056_52480</name>
</gene>
<dbReference type="GO" id="GO:0016020">
    <property type="term" value="C:membrane"/>
    <property type="evidence" value="ECO:0007669"/>
    <property type="project" value="UniProtKB-SubCell"/>
</dbReference>
<protein>
    <submittedName>
        <fullName evidence="11">Dolichol monophosphate mannose synthase</fullName>
    </submittedName>
</protein>
<dbReference type="InterPro" id="IPR007267">
    <property type="entry name" value="GtrA_DPMS_TM"/>
</dbReference>
<evidence type="ECO:0000256" key="8">
    <source>
        <dbReference type="SAM" id="Phobius"/>
    </source>
</evidence>
<evidence type="ECO:0000256" key="1">
    <source>
        <dbReference type="ARBA" id="ARBA00004141"/>
    </source>
</evidence>